<reference evidence="6 7" key="1">
    <citation type="journal article" date="2017" name="MBio">
        <title>Type VI secretion-mediated competition in the bee gut microbiome.</title>
        <authorList>
            <person name="Steele M.I."/>
            <person name="Kwong W.K."/>
            <person name="Powell J.E."/>
            <person name="Whiteley M."/>
            <person name="Moran N.A."/>
        </authorList>
    </citation>
    <scope>NUCLEOTIDE SEQUENCE [LARGE SCALE GENOMIC DNA]</scope>
    <source>
        <strain evidence="6 7">App2-2</strain>
    </source>
</reference>
<dbReference type="Gene3D" id="1.10.60.30">
    <property type="entry name" value="PSPTO4464-like domains"/>
    <property type="match status" value="2"/>
</dbReference>
<comment type="similarity">
    <text evidence="5">Belongs to the DarP family.</text>
</comment>
<evidence type="ECO:0000256" key="5">
    <source>
        <dbReference type="HAMAP-Rule" id="MF_00765"/>
    </source>
</evidence>
<dbReference type="GO" id="GO:0019843">
    <property type="term" value="F:rRNA binding"/>
    <property type="evidence" value="ECO:0007669"/>
    <property type="project" value="UniProtKB-UniRule"/>
</dbReference>
<accession>A0A2N9WVM6</accession>
<keyword evidence="3 5" id="KW-0699">rRNA-binding</keyword>
<gene>
    <name evidence="5" type="primary">darP</name>
    <name evidence="6" type="ORF">BGI32_02725</name>
</gene>
<dbReference type="HAMAP" id="MF_00765">
    <property type="entry name" value="DarP"/>
    <property type="match status" value="1"/>
</dbReference>
<organism evidence="6 7">
    <name type="scientific">Snodgrassella alvi</name>
    <dbReference type="NCBI Taxonomy" id="1196083"/>
    <lineage>
        <taxon>Bacteria</taxon>
        <taxon>Pseudomonadati</taxon>
        <taxon>Pseudomonadota</taxon>
        <taxon>Betaproteobacteria</taxon>
        <taxon>Neisseriales</taxon>
        <taxon>Neisseriaceae</taxon>
        <taxon>Snodgrassella</taxon>
    </lineage>
</organism>
<dbReference type="CDD" id="cd16331">
    <property type="entry name" value="YjgA-like"/>
    <property type="match status" value="1"/>
</dbReference>
<dbReference type="EMBL" id="MDVB01000020">
    <property type="protein sequence ID" value="PIT17403.1"/>
    <property type="molecule type" value="Genomic_DNA"/>
</dbReference>
<dbReference type="Proteomes" id="UP000231293">
    <property type="component" value="Unassembled WGS sequence"/>
</dbReference>
<dbReference type="GO" id="GO:0043022">
    <property type="term" value="F:ribosome binding"/>
    <property type="evidence" value="ECO:0007669"/>
    <property type="project" value="UniProtKB-UniRule"/>
</dbReference>
<evidence type="ECO:0000313" key="6">
    <source>
        <dbReference type="EMBL" id="PIT17403.1"/>
    </source>
</evidence>
<evidence type="ECO:0000256" key="3">
    <source>
        <dbReference type="ARBA" id="ARBA00022730"/>
    </source>
</evidence>
<dbReference type="AlphaFoldDB" id="A0A2N9WVM6"/>
<dbReference type="Pfam" id="PF04751">
    <property type="entry name" value="DarP"/>
    <property type="match status" value="1"/>
</dbReference>
<name>A0A2N9WVM6_9NEIS</name>
<dbReference type="InterPro" id="IPR023153">
    <property type="entry name" value="DarP_sf"/>
</dbReference>
<protein>
    <recommendedName>
        <fullName evidence="5">Dual-action ribosomal maturation protein DarP</fullName>
    </recommendedName>
    <alternativeName>
        <fullName evidence="5">Large ribosomal subunit assembly factor DarP</fullName>
    </alternativeName>
</protein>
<dbReference type="PANTHER" id="PTHR38101:SF1">
    <property type="entry name" value="UPF0307 PROTEIN YJGA"/>
    <property type="match status" value="1"/>
</dbReference>
<comment type="subcellular location">
    <subcellularLocation>
        <location evidence="5">Cytoplasm</location>
    </subcellularLocation>
    <text evidence="5">Associates with late stage pre-50S ribosomal subunits.</text>
</comment>
<dbReference type="GO" id="GO:1902626">
    <property type="term" value="P:assembly of large subunit precursor of preribosome"/>
    <property type="evidence" value="ECO:0007669"/>
    <property type="project" value="UniProtKB-UniRule"/>
</dbReference>
<evidence type="ECO:0000256" key="1">
    <source>
        <dbReference type="ARBA" id="ARBA00022490"/>
    </source>
</evidence>
<dbReference type="InterPro" id="IPR006839">
    <property type="entry name" value="DarP"/>
</dbReference>
<proteinExistence type="inferred from homology"/>
<evidence type="ECO:0000313" key="7">
    <source>
        <dbReference type="Proteomes" id="UP000231293"/>
    </source>
</evidence>
<keyword evidence="4 5" id="KW-0694">RNA-binding</keyword>
<evidence type="ECO:0000256" key="2">
    <source>
        <dbReference type="ARBA" id="ARBA00022517"/>
    </source>
</evidence>
<comment type="function">
    <text evidence="5">Member of a network of 50S ribosomal subunit biogenesis factors which assembles along the 30S-50S interface, preventing incorrect 23S rRNA structures from forming. Promotes peptidyl transferase center (PTC) maturation.</text>
</comment>
<sequence length="174" mass="19861">MNSNPDSQTIAEKEWVSKTQMKKQMNDLQQLGMELTKLSADTLKKMNLPEDLLQAVLSYQKISSNSALKRQAQFIGRLMRETDTAPISDYLARLKGENNAHNAYLQRLENLRQRLIADDSSLTEVISQHPHIDINNLRTLIRNARKEQIAGKPPKAFRAIFQLLKTEISEDISS</sequence>
<dbReference type="GO" id="GO:0005737">
    <property type="term" value="C:cytoplasm"/>
    <property type="evidence" value="ECO:0007669"/>
    <property type="project" value="UniProtKB-SubCell"/>
</dbReference>
<keyword evidence="2 5" id="KW-0690">Ribosome biogenesis</keyword>
<dbReference type="PANTHER" id="PTHR38101">
    <property type="entry name" value="UPF0307 PROTEIN YJGA"/>
    <property type="match status" value="1"/>
</dbReference>
<dbReference type="SUPFAM" id="SSF158710">
    <property type="entry name" value="PSPTO4464-like"/>
    <property type="match status" value="1"/>
</dbReference>
<dbReference type="RefSeq" id="WP_100113210.1">
    <property type="nucleotide sequence ID" value="NZ_MDVB01000020.1"/>
</dbReference>
<keyword evidence="1 5" id="KW-0963">Cytoplasm</keyword>
<comment type="caution">
    <text evidence="6">The sequence shown here is derived from an EMBL/GenBank/DDBJ whole genome shotgun (WGS) entry which is preliminary data.</text>
</comment>
<dbReference type="NCBIfam" id="NF003593">
    <property type="entry name" value="PRK05255.1-1"/>
    <property type="match status" value="1"/>
</dbReference>
<evidence type="ECO:0000256" key="4">
    <source>
        <dbReference type="ARBA" id="ARBA00022884"/>
    </source>
</evidence>
<dbReference type="PIRSF" id="PIRSF016183">
    <property type="entry name" value="UCP016183"/>
    <property type="match status" value="1"/>
</dbReference>